<keyword evidence="1" id="KW-0732">Signal</keyword>
<dbReference type="AlphaFoldDB" id="A0AAC9LPM0"/>
<dbReference type="RefSeq" id="WP_076734315.1">
    <property type="nucleotide sequence ID" value="NZ_CP019352.1"/>
</dbReference>
<organism evidence="2 3">
    <name type="scientific">Lacinutrix venerupis</name>
    <dbReference type="NCBI Taxonomy" id="1486034"/>
    <lineage>
        <taxon>Bacteria</taxon>
        <taxon>Pseudomonadati</taxon>
        <taxon>Bacteroidota</taxon>
        <taxon>Flavobacteriia</taxon>
        <taxon>Flavobacteriales</taxon>
        <taxon>Flavobacteriaceae</taxon>
        <taxon>Lacinutrix</taxon>
    </lineage>
</organism>
<reference evidence="2 3" key="1">
    <citation type="submission" date="2017-01" db="EMBL/GenBank/DDBJ databases">
        <title>Complete genome of Lacinutrix venerupis DOK2-8 isolated from seawater in Dokdo.</title>
        <authorList>
            <person name="Chi W.-J."/>
            <person name="Kim J.H."/>
        </authorList>
    </citation>
    <scope>NUCLEOTIDE SEQUENCE [LARGE SCALE GENOMIC DNA]</scope>
    <source>
        <strain evidence="2 3">DOK2-8</strain>
    </source>
</reference>
<gene>
    <name evidence="2" type="ORF">BWR22_14240</name>
</gene>
<feature type="chain" id="PRO_5042116576" description="Lipocalin-like domain-containing protein" evidence="1">
    <location>
        <begin position="19"/>
        <end position="171"/>
    </location>
</feature>
<evidence type="ECO:0008006" key="4">
    <source>
        <dbReference type="Google" id="ProtNLM"/>
    </source>
</evidence>
<protein>
    <recommendedName>
        <fullName evidence="4">Lipocalin-like domain-containing protein</fullName>
    </recommendedName>
</protein>
<proteinExistence type="predicted"/>
<dbReference type="Proteomes" id="UP000187506">
    <property type="component" value="Chromosome"/>
</dbReference>
<feature type="signal peptide" evidence="1">
    <location>
        <begin position="1"/>
        <end position="18"/>
    </location>
</feature>
<keyword evidence="3" id="KW-1185">Reference proteome</keyword>
<evidence type="ECO:0000313" key="2">
    <source>
        <dbReference type="EMBL" id="APY01413.1"/>
    </source>
</evidence>
<sequence>MKFIIPILFLIISFSAEAQEKNFPEDYFGIYKGDLHITNAKGKQSIGMEFHLTATDSAEIYNYKIVYIFNGERNDRNYTLKTVDKDKGEYIIDENNGIILGAKLVDNVLYNVFEVQGNLLMTTEAFYNDYMTFEIVFSGKDSKTTTKATEDDTEVISYPITVTQKARLLKQ</sequence>
<accession>A0AAC9LPM0</accession>
<evidence type="ECO:0000313" key="3">
    <source>
        <dbReference type="Proteomes" id="UP000187506"/>
    </source>
</evidence>
<name>A0AAC9LPM0_9FLAO</name>
<dbReference type="KEGG" id="lvn:BWR22_14240"/>
<evidence type="ECO:0000256" key="1">
    <source>
        <dbReference type="SAM" id="SignalP"/>
    </source>
</evidence>
<dbReference type="EMBL" id="CP019352">
    <property type="protein sequence ID" value="APY01413.1"/>
    <property type="molecule type" value="Genomic_DNA"/>
</dbReference>